<evidence type="ECO:0000256" key="1">
    <source>
        <dbReference type="ARBA" id="ARBA00006484"/>
    </source>
</evidence>
<dbReference type="OrthoDB" id="1888931at2759"/>
<keyword evidence="2" id="KW-0521">NADP</keyword>
<organism evidence="7 8">
    <name type="scientific">Elsinoe ampelina</name>
    <dbReference type="NCBI Taxonomy" id="302913"/>
    <lineage>
        <taxon>Eukaryota</taxon>
        <taxon>Fungi</taxon>
        <taxon>Dikarya</taxon>
        <taxon>Ascomycota</taxon>
        <taxon>Pezizomycotina</taxon>
        <taxon>Dothideomycetes</taxon>
        <taxon>Dothideomycetidae</taxon>
        <taxon>Myriangiales</taxon>
        <taxon>Elsinoaceae</taxon>
        <taxon>Elsinoe</taxon>
    </lineage>
</organism>
<dbReference type="SUPFAM" id="SSF51735">
    <property type="entry name" value="NAD(P)-binding Rossmann-fold domains"/>
    <property type="match status" value="1"/>
</dbReference>
<dbReference type="FunFam" id="3.40.50.720:FF:000090">
    <property type="entry name" value="NADP-dependent mannitol dehydrogenase"/>
    <property type="match status" value="1"/>
</dbReference>
<gene>
    <name evidence="7" type="ORF">BDZ85DRAFT_241285</name>
</gene>
<dbReference type="PANTHER" id="PTHR43008">
    <property type="entry name" value="BENZIL REDUCTASE"/>
    <property type="match status" value="1"/>
</dbReference>
<dbReference type="AlphaFoldDB" id="A0A6A6G492"/>
<dbReference type="InterPro" id="IPR020904">
    <property type="entry name" value="Sc_DH/Rdtase_CS"/>
</dbReference>
<dbReference type="Proteomes" id="UP000799538">
    <property type="component" value="Unassembled WGS sequence"/>
</dbReference>
<dbReference type="GO" id="GO:0050664">
    <property type="term" value="F:oxidoreductase activity, acting on NAD(P)H, oxygen as acceptor"/>
    <property type="evidence" value="ECO:0007669"/>
    <property type="project" value="TreeGrafter"/>
</dbReference>
<proteinExistence type="inferred from homology"/>
<evidence type="ECO:0000313" key="7">
    <source>
        <dbReference type="EMBL" id="KAF2220561.1"/>
    </source>
</evidence>
<comment type="catalytic activity">
    <reaction evidence="4">
        <text>D-mannitol + NADP(+) = D-fructose + NADPH + H(+)</text>
        <dbReference type="Rhea" id="RHEA:16765"/>
        <dbReference type="ChEBI" id="CHEBI:15378"/>
        <dbReference type="ChEBI" id="CHEBI:16899"/>
        <dbReference type="ChEBI" id="CHEBI:37721"/>
        <dbReference type="ChEBI" id="CHEBI:57783"/>
        <dbReference type="ChEBI" id="CHEBI:58349"/>
        <dbReference type="EC" id="1.1.1.138"/>
    </reaction>
    <physiologicalReaction direction="left-to-right" evidence="4">
        <dbReference type="Rhea" id="RHEA:16766"/>
    </physiologicalReaction>
    <physiologicalReaction direction="right-to-left" evidence="4">
        <dbReference type="Rhea" id="RHEA:16767"/>
    </physiologicalReaction>
</comment>
<comment type="similarity">
    <text evidence="1">Belongs to the short-chain dehydrogenases/reductases (SDR) family.</text>
</comment>
<dbReference type="Gene3D" id="3.40.50.720">
    <property type="entry name" value="NAD(P)-binding Rossmann-like Domain"/>
    <property type="match status" value="1"/>
</dbReference>
<sequence length="292" mass="31432">MDGGIIGGDFRHDNTKAPKSKGVLSLFDLTGKTAIVTGAGAGIGLAVARALAEAGANVAIWYHSNEEAIQKASQIEKDFNVKCRAYKSDTTNESQVKKLVNDIVTDFNGRLDIFVANAGIPWTQGPALEGQSAHYRKVIEIDLDGTFYSARAAGEIWRRQAELGTDVQGRALQNYRGGSFIATASMSGHIVNLPQLQAAYNAAKAGVIHLCKSLAVEWVRFARVNTVSPGYINTEISNFVPPETKDIWRSKTPMGREGEPEELQGAFLYLASDASSYTTGTDIIVDGGYCLP</sequence>
<accession>A0A6A6G492</accession>
<dbReference type="GO" id="GO:0050085">
    <property type="term" value="F:mannitol 2-dehydrogenase (NADP+) activity"/>
    <property type="evidence" value="ECO:0007669"/>
    <property type="project" value="UniProtKB-EC"/>
</dbReference>
<reference evidence="8" key="1">
    <citation type="journal article" date="2020" name="Stud. Mycol.">
        <title>101 Dothideomycetes genomes: A test case for predicting lifestyles and emergence of pathogens.</title>
        <authorList>
            <person name="Haridas S."/>
            <person name="Albert R."/>
            <person name="Binder M."/>
            <person name="Bloem J."/>
            <person name="LaButti K."/>
            <person name="Salamov A."/>
            <person name="Andreopoulos B."/>
            <person name="Baker S."/>
            <person name="Barry K."/>
            <person name="Bills G."/>
            <person name="Bluhm B."/>
            <person name="Cannon C."/>
            <person name="Castanera R."/>
            <person name="Culley D."/>
            <person name="Daum C."/>
            <person name="Ezra D."/>
            <person name="Gonzalez J."/>
            <person name="Henrissat B."/>
            <person name="Kuo A."/>
            <person name="Liang C."/>
            <person name="Lipzen A."/>
            <person name="Lutzoni F."/>
            <person name="Magnuson J."/>
            <person name="Mondo S."/>
            <person name="Nolan M."/>
            <person name="Ohm R."/>
            <person name="Pangilinan J."/>
            <person name="Park H.-J."/>
            <person name="Ramirez L."/>
            <person name="Alfaro M."/>
            <person name="Sun H."/>
            <person name="Tritt A."/>
            <person name="Yoshinaga Y."/>
            <person name="Zwiers L.-H."/>
            <person name="Turgeon B."/>
            <person name="Goodwin S."/>
            <person name="Spatafora J."/>
            <person name="Crous P."/>
            <person name="Grigoriev I."/>
        </authorList>
    </citation>
    <scope>NUCLEOTIDE SEQUENCE [LARGE SCALE GENOMIC DNA]</scope>
    <source>
        <strain evidence="8">CECT 20119</strain>
    </source>
</reference>
<dbReference type="PRINTS" id="PR00081">
    <property type="entry name" value="GDHRDH"/>
</dbReference>
<dbReference type="PROSITE" id="PS00061">
    <property type="entry name" value="ADH_SHORT"/>
    <property type="match status" value="1"/>
</dbReference>
<evidence type="ECO:0000256" key="3">
    <source>
        <dbReference type="ARBA" id="ARBA00023002"/>
    </source>
</evidence>
<keyword evidence="8" id="KW-1185">Reference proteome</keyword>
<dbReference type="EC" id="1.1.1.138" evidence="5"/>
<dbReference type="PRINTS" id="PR00080">
    <property type="entry name" value="SDRFAMILY"/>
</dbReference>
<protein>
    <recommendedName>
        <fullName evidence="6">NADP-dependent mannitol dehydrogenase</fullName>
        <ecNumber evidence="5">1.1.1.138</ecNumber>
    </recommendedName>
</protein>
<dbReference type="GO" id="GO:0019594">
    <property type="term" value="P:mannitol metabolic process"/>
    <property type="evidence" value="ECO:0007669"/>
    <property type="project" value="UniProtKB-ARBA"/>
</dbReference>
<dbReference type="Pfam" id="PF13561">
    <property type="entry name" value="adh_short_C2"/>
    <property type="match status" value="1"/>
</dbReference>
<evidence type="ECO:0000256" key="2">
    <source>
        <dbReference type="ARBA" id="ARBA00022857"/>
    </source>
</evidence>
<keyword evidence="3" id="KW-0560">Oxidoreductase</keyword>
<dbReference type="EMBL" id="ML992512">
    <property type="protein sequence ID" value="KAF2220561.1"/>
    <property type="molecule type" value="Genomic_DNA"/>
</dbReference>
<dbReference type="InterPro" id="IPR002347">
    <property type="entry name" value="SDR_fam"/>
</dbReference>
<evidence type="ECO:0000313" key="8">
    <source>
        <dbReference type="Proteomes" id="UP000799538"/>
    </source>
</evidence>
<evidence type="ECO:0000256" key="4">
    <source>
        <dbReference type="ARBA" id="ARBA00051683"/>
    </source>
</evidence>
<evidence type="ECO:0000256" key="6">
    <source>
        <dbReference type="ARBA" id="ARBA00069279"/>
    </source>
</evidence>
<dbReference type="CDD" id="cd05352">
    <property type="entry name" value="MDH-like_SDR_c"/>
    <property type="match status" value="1"/>
</dbReference>
<name>A0A6A6G492_9PEZI</name>
<dbReference type="InterPro" id="IPR036291">
    <property type="entry name" value="NAD(P)-bd_dom_sf"/>
</dbReference>
<evidence type="ECO:0000256" key="5">
    <source>
        <dbReference type="ARBA" id="ARBA00066645"/>
    </source>
</evidence>
<dbReference type="PANTHER" id="PTHR43008:SF13">
    <property type="entry name" value="L-XYLULOSE REDUCTASE-RELATED"/>
    <property type="match status" value="1"/>
</dbReference>